<dbReference type="EMBL" id="CP049216">
    <property type="protein sequence ID" value="QTG12395.1"/>
    <property type="molecule type" value="Genomic_DNA"/>
</dbReference>
<evidence type="ECO:0000313" key="2">
    <source>
        <dbReference type="Proteomes" id="UP000663946"/>
    </source>
</evidence>
<dbReference type="Proteomes" id="UP000663946">
    <property type="component" value="Chromosome 1"/>
</dbReference>
<dbReference type="RefSeq" id="WP_333721867.1">
    <property type="nucleotide sequence ID" value="NZ_CP049216.1"/>
</dbReference>
<dbReference type="AlphaFoldDB" id="A0AAJ4MZG7"/>
<gene>
    <name evidence="1" type="ORF">G6M86_03670</name>
</gene>
<accession>A0AAJ4MZG7</accession>
<reference evidence="1" key="1">
    <citation type="submission" date="2020-02" db="EMBL/GenBank/DDBJ databases">
        <title>Unexpected conservation and global transmission of agrobacterial virulence plasmids.</title>
        <authorList>
            <person name="Weisberg A.J."/>
            <person name="Davis E.W. II"/>
            <person name="Tabima J.R."/>
            <person name="Belcher M.S."/>
            <person name="Miller M."/>
            <person name="Kuo C.-H."/>
            <person name="Loper J.E."/>
            <person name="Grunwald N.J."/>
            <person name="Putnam M.L."/>
            <person name="Chang J.H."/>
        </authorList>
    </citation>
    <scope>NUCLEOTIDE SEQUENCE</scope>
    <source>
        <strain evidence="1">Q15/94</strain>
    </source>
</reference>
<sequence length="78" mass="8735">MSEFQRRRRRMNAVYRKGLYEGYQLALVAAEREARMCALSWDGVSAIGAGVVADQIAKLEVAEGEIEAMVKPREETDS</sequence>
<protein>
    <submittedName>
        <fullName evidence="1">Uncharacterized protein</fullName>
    </submittedName>
</protein>
<organism evidence="1 2">
    <name type="scientific">Agrobacterium tumefaciens</name>
    <dbReference type="NCBI Taxonomy" id="358"/>
    <lineage>
        <taxon>Bacteria</taxon>
        <taxon>Pseudomonadati</taxon>
        <taxon>Pseudomonadota</taxon>
        <taxon>Alphaproteobacteria</taxon>
        <taxon>Hyphomicrobiales</taxon>
        <taxon>Rhizobiaceae</taxon>
        <taxon>Rhizobium/Agrobacterium group</taxon>
        <taxon>Agrobacterium</taxon>
        <taxon>Agrobacterium tumefaciens complex</taxon>
    </lineage>
</organism>
<name>A0AAJ4MZG7_AGRTU</name>
<evidence type="ECO:0000313" key="1">
    <source>
        <dbReference type="EMBL" id="QTG12395.1"/>
    </source>
</evidence>
<proteinExistence type="predicted"/>